<comment type="similarity">
    <text evidence="1 4">Belongs to the D-isomer specific 2-hydroxyacid dehydrogenase family.</text>
</comment>
<keyword evidence="3" id="KW-0520">NAD</keyword>
<evidence type="ECO:0000313" key="8">
    <source>
        <dbReference type="Proteomes" id="UP000182448"/>
    </source>
</evidence>
<comment type="caution">
    <text evidence="7">The sequence shown here is derived from an EMBL/GenBank/DDBJ whole genome shotgun (WGS) entry which is preliminary data.</text>
</comment>
<dbReference type="InterPro" id="IPR036291">
    <property type="entry name" value="NAD(P)-bd_dom_sf"/>
</dbReference>
<evidence type="ECO:0000259" key="6">
    <source>
        <dbReference type="Pfam" id="PF02826"/>
    </source>
</evidence>
<evidence type="ECO:0000256" key="4">
    <source>
        <dbReference type="RuleBase" id="RU003719"/>
    </source>
</evidence>
<dbReference type="InterPro" id="IPR006140">
    <property type="entry name" value="D-isomer_DH_NAD-bd"/>
</dbReference>
<accession>A0ABY0K158</accession>
<evidence type="ECO:0000256" key="2">
    <source>
        <dbReference type="ARBA" id="ARBA00023002"/>
    </source>
</evidence>
<evidence type="ECO:0000313" key="7">
    <source>
        <dbReference type="EMBL" id="SCB95017.1"/>
    </source>
</evidence>
<feature type="domain" description="D-isomer specific 2-hydroxyacid dehydrogenase catalytic" evidence="5">
    <location>
        <begin position="7"/>
        <end position="296"/>
    </location>
</feature>
<feature type="domain" description="D-isomer specific 2-hydroxyacid dehydrogenase NAD-binding" evidence="6">
    <location>
        <begin position="115"/>
        <end position="273"/>
    </location>
</feature>
<evidence type="ECO:0000256" key="3">
    <source>
        <dbReference type="ARBA" id="ARBA00023027"/>
    </source>
</evidence>
<protein>
    <submittedName>
        <fullName evidence="7">Phosphoglycerate dehydrogenase</fullName>
    </submittedName>
</protein>
<sequence>MTVNLLALSPLTDADIETLNAYDVVVIRPENLTIKNYGDIDISYGWDGDIINHILATPNHQLKWIQAYSAGVDYMPLNTLAEQKIILTNASGQRSKPIAQSVISYIFYFARGLNVYQNQKSWQPFTNQFILQALPVIIFGTGQIGQQIAKYLQSFDTPVYGVNTSGHPVDNFDKVFAINNLNNLPDNIAIVINSLPSTAQTNHFFDKHSLNLFNDLFLFINIGRGATVNETDLLTKLNDGTIKYAALDVTATEPISDDSKLWQQDNLLLTQHTTWAGNSEKLFTIFMKNLPDFIDHKPLSVNVVNYDTGY</sequence>
<dbReference type="Pfam" id="PF00389">
    <property type="entry name" value="2-Hacid_dh"/>
    <property type="match status" value="1"/>
</dbReference>
<dbReference type="Gene3D" id="3.40.50.720">
    <property type="entry name" value="NAD(P)-binding Rossmann-like Domain"/>
    <property type="match status" value="2"/>
</dbReference>
<keyword evidence="8" id="KW-1185">Reference proteome</keyword>
<dbReference type="InterPro" id="IPR006139">
    <property type="entry name" value="D-isomer_2_OHA_DH_cat_dom"/>
</dbReference>
<evidence type="ECO:0000259" key="5">
    <source>
        <dbReference type="Pfam" id="PF00389"/>
    </source>
</evidence>
<dbReference type="PANTHER" id="PTHR43333">
    <property type="entry name" value="2-HACID_DH_C DOMAIN-CONTAINING PROTEIN"/>
    <property type="match status" value="1"/>
</dbReference>
<dbReference type="SUPFAM" id="SSF51735">
    <property type="entry name" value="NAD(P)-binding Rossmann-fold domains"/>
    <property type="match status" value="1"/>
</dbReference>
<dbReference type="PANTHER" id="PTHR43333:SF1">
    <property type="entry name" value="D-ISOMER SPECIFIC 2-HYDROXYACID DEHYDROGENASE NAD-BINDING DOMAIN-CONTAINING PROTEIN"/>
    <property type="match status" value="1"/>
</dbReference>
<organism evidence="7 8">
    <name type="scientific">Weissella hellenica</name>
    <dbReference type="NCBI Taxonomy" id="46256"/>
    <lineage>
        <taxon>Bacteria</taxon>
        <taxon>Bacillati</taxon>
        <taxon>Bacillota</taxon>
        <taxon>Bacilli</taxon>
        <taxon>Lactobacillales</taxon>
        <taxon>Lactobacillaceae</taxon>
        <taxon>Weissella</taxon>
    </lineage>
</organism>
<dbReference type="EMBL" id="FMAW01000008">
    <property type="protein sequence ID" value="SCB95017.1"/>
    <property type="molecule type" value="Genomic_DNA"/>
</dbReference>
<proteinExistence type="inferred from homology"/>
<dbReference type="RefSeq" id="WP_083194477.1">
    <property type="nucleotide sequence ID" value="NZ_BJEG01000006.1"/>
</dbReference>
<reference evidence="7 8" key="1">
    <citation type="submission" date="2016-08" db="EMBL/GenBank/DDBJ databases">
        <authorList>
            <person name="Varghese N."/>
            <person name="Submissions Spin"/>
        </authorList>
    </citation>
    <scope>NUCLEOTIDE SEQUENCE [LARGE SCALE GENOMIC DNA]</scope>
    <source>
        <strain evidence="7 8">R-53116</strain>
    </source>
</reference>
<dbReference type="Pfam" id="PF02826">
    <property type="entry name" value="2-Hacid_dh_C"/>
    <property type="match status" value="1"/>
</dbReference>
<dbReference type="Proteomes" id="UP000182448">
    <property type="component" value="Unassembled WGS sequence"/>
</dbReference>
<name>A0ABY0K158_WEIHE</name>
<gene>
    <name evidence="7" type="ORF">GA0061075_1082</name>
</gene>
<dbReference type="SUPFAM" id="SSF52283">
    <property type="entry name" value="Formate/glycerate dehydrogenase catalytic domain-like"/>
    <property type="match status" value="1"/>
</dbReference>
<keyword evidence="2 4" id="KW-0560">Oxidoreductase</keyword>
<evidence type="ECO:0000256" key="1">
    <source>
        <dbReference type="ARBA" id="ARBA00005854"/>
    </source>
</evidence>